<evidence type="ECO:0000256" key="1">
    <source>
        <dbReference type="SAM" id="Phobius"/>
    </source>
</evidence>
<dbReference type="Pfam" id="PF14102">
    <property type="entry name" value="Caps_synth_CapC"/>
    <property type="match status" value="1"/>
</dbReference>
<feature type="transmembrane region" description="Helical" evidence="1">
    <location>
        <begin position="73"/>
        <end position="91"/>
    </location>
</feature>
<feature type="transmembrane region" description="Helical" evidence="1">
    <location>
        <begin position="129"/>
        <end position="150"/>
    </location>
</feature>
<dbReference type="NCBIfam" id="TIGR04011">
    <property type="entry name" value="poly_gGlu_PgsC"/>
    <property type="match status" value="1"/>
</dbReference>
<keyword evidence="1" id="KW-0472">Membrane</keyword>
<dbReference type="GO" id="GO:0016020">
    <property type="term" value="C:membrane"/>
    <property type="evidence" value="ECO:0007669"/>
    <property type="project" value="InterPro"/>
</dbReference>
<feature type="transmembrane region" description="Helical" evidence="1">
    <location>
        <begin position="97"/>
        <end position="117"/>
    </location>
</feature>
<reference evidence="2" key="1">
    <citation type="journal article" date="2020" name="mSystems">
        <title>Genome- and Community-Level Interaction Insights into Carbon Utilization and Element Cycling Functions of Hydrothermarchaeota in Hydrothermal Sediment.</title>
        <authorList>
            <person name="Zhou Z."/>
            <person name="Liu Y."/>
            <person name="Xu W."/>
            <person name="Pan J."/>
            <person name="Luo Z.H."/>
            <person name="Li M."/>
        </authorList>
    </citation>
    <scope>NUCLEOTIDE SEQUENCE [LARGE SCALE GENOMIC DNA]</scope>
    <source>
        <strain evidence="2">SpSt-695</strain>
    </source>
</reference>
<proteinExistence type="predicted"/>
<dbReference type="PRINTS" id="PR01759">
    <property type="entry name" value="CAPSULEPROTC"/>
</dbReference>
<dbReference type="GO" id="GO:0045227">
    <property type="term" value="P:capsule polysaccharide biosynthetic process"/>
    <property type="evidence" value="ECO:0007669"/>
    <property type="project" value="InterPro"/>
</dbReference>
<sequence length="151" mass="16354">MILAESIAIGLVLTLFSSEIIGSMAGGLVVPGYIAYILDKPGLLIGTLIASFLTLIFLKIISNFSLLYGRRRLLVTVLLGFLFSELSRFFAGSPIGQIAIMIRAFGFIIPGLLAYWMDRQGIIPTLSTLSVVCVIIRYIVILINGGAPVFK</sequence>
<evidence type="ECO:0000313" key="2">
    <source>
        <dbReference type="EMBL" id="HGK53668.1"/>
    </source>
</evidence>
<organism evidence="2">
    <name type="scientific">candidate division WOR-3 bacterium</name>
    <dbReference type="NCBI Taxonomy" id="2052148"/>
    <lineage>
        <taxon>Bacteria</taxon>
        <taxon>Bacteria division WOR-3</taxon>
    </lineage>
</organism>
<dbReference type="EMBL" id="DTDP01000065">
    <property type="protein sequence ID" value="HGK53668.1"/>
    <property type="molecule type" value="Genomic_DNA"/>
</dbReference>
<gene>
    <name evidence="2" type="primary">pgsC</name>
    <name evidence="2" type="ORF">ENU72_01430</name>
</gene>
<comment type="caution">
    <text evidence="2">The sequence shown here is derived from an EMBL/GenBank/DDBJ whole genome shotgun (WGS) entry which is preliminary data.</text>
</comment>
<feature type="transmembrane region" description="Helical" evidence="1">
    <location>
        <begin position="7"/>
        <end position="36"/>
    </location>
</feature>
<accession>A0A7V4E1Y9</accession>
<feature type="transmembrane region" description="Helical" evidence="1">
    <location>
        <begin position="42"/>
        <end position="61"/>
    </location>
</feature>
<protein>
    <submittedName>
        <fullName evidence="2">Poly-gamma-glutamate biosynthesis protein PgsC</fullName>
    </submittedName>
</protein>
<dbReference type="AlphaFoldDB" id="A0A7V4E1Y9"/>
<keyword evidence="1" id="KW-0812">Transmembrane</keyword>
<keyword evidence="1" id="KW-1133">Transmembrane helix</keyword>
<dbReference type="InterPro" id="IPR008338">
    <property type="entry name" value="Capsule_biosynth_CapC"/>
</dbReference>
<name>A0A7V4E1Y9_UNCW3</name>